<keyword evidence="4" id="KW-1185">Reference proteome</keyword>
<dbReference type="InterPro" id="IPR003033">
    <property type="entry name" value="SCP2_sterol-bd_dom"/>
</dbReference>
<proteinExistence type="inferred from homology"/>
<comment type="similarity">
    <text evidence="1">Belongs to the UbiT family.</text>
</comment>
<organism evidence="3 4">
    <name type="scientific">Alkalimonas mucilaginosa</name>
    <dbReference type="NCBI Taxonomy" id="3057676"/>
    <lineage>
        <taxon>Bacteria</taxon>
        <taxon>Pseudomonadati</taxon>
        <taxon>Pseudomonadota</taxon>
        <taxon>Gammaproteobacteria</taxon>
        <taxon>Alkalimonas</taxon>
    </lineage>
</organism>
<dbReference type="EMBL" id="JAUGZK010000003">
    <property type="protein sequence ID" value="MEE2023489.1"/>
    <property type="molecule type" value="Genomic_DNA"/>
</dbReference>
<accession>A0ABU7JCT3</accession>
<evidence type="ECO:0000313" key="3">
    <source>
        <dbReference type="EMBL" id="MEE2023489.1"/>
    </source>
</evidence>
<gene>
    <name evidence="1" type="primary">ubiT</name>
    <name evidence="3" type="ORF">QWF21_04465</name>
</gene>
<dbReference type="Pfam" id="PF02036">
    <property type="entry name" value="SCP2"/>
    <property type="match status" value="1"/>
</dbReference>
<evidence type="ECO:0000313" key="4">
    <source>
        <dbReference type="Proteomes" id="UP001339167"/>
    </source>
</evidence>
<evidence type="ECO:0000259" key="2">
    <source>
        <dbReference type="Pfam" id="PF02036"/>
    </source>
</evidence>
<comment type="function">
    <text evidence="1">Required for O(2)-independent ubiquinone (coenzyme Q) biosynthesis. Likely functions as an accessory factor.</text>
</comment>
<sequence>MINKKWVTQQVVARGPLWVGTALKYVPKPISSFGLGRQLNWFFRQELQQGELDFLAGKTVKVEVPDVSYQFYLEMQQSRFKVSSELASEDVVFRANSQYLLQLITQQADPDTLFFRRKLALLGDTELALSIKNLLDSIELNKRLPKSLVRVLTQLATAVPAMEKGHLAEKPG</sequence>
<dbReference type="HAMAP" id="MF_02231">
    <property type="entry name" value="UbiT"/>
    <property type="match status" value="1"/>
</dbReference>
<protein>
    <recommendedName>
        <fullName evidence="1">Ubiquinone biosynthesis accessory factor UbiT</fullName>
    </recommendedName>
</protein>
<comment type="pathway">
    <text evidence="1">Cofactor biosynthesis; ubiquinone biosynthesis.</text>
</comment>
<dbReference type="InterPro" id="IPR016830">
    <property type="entry name" value="UbiT"/>
</dbReference>
<dbReference type="Gene3D" id="3.30.1050.10">
    <property type="entry name" value="SCP2 sterol-binding domain"/>
    <property type="match status" value="1"/>
</dbReference>
<dbReference type="InterPro" id="IPR036527">
    <property type="entry name" value="SCP2_sterol-bd_dom_sf"/>
</dbReference>
<comment type="caution">
    <text evidence="3">The sequence shown here is derived from an EMBL/GenBank/DDBJ whole genome shotgun (WGS) entry which is preliminary data.</text>
</comment>
<keyword evidence="1" id="KW-0831">Ubiquinone biosynthesis</keyword>
<reference evidence="3 4" key="1">
    <citation type="submission" date="2023-06" db="EMBL/GenBank/DDBJ databases">
        <title>Alkalimonas sp., MEB004 an alkaliphilic bacterium isolated from Lonar Lake, India.</title>
        <authorList>
            <person name="Joshi A."/>
            <person name="Thite S."/>
        </authorList>
    </citation>
    <scope>NUCLEOTIDE SEQUENCE [LARGE SCALE GENOMIC DNA]</scope>
    <source>
        <strain evidence="3 4">MEB004</strain>
    </source>
</reference>
<feature type="domain" description="SCP2" evidence="2">
    <location>
        <begin position="46"/>
        <end position="136"/>
    </location>
</feature>
<dbReference type="SUPFAM" id="SSF55718">
    <property type="entry name" value="SCP-like"/>
    <property type="match status" value="1"/>
</dbReference>
<name>A0ABU7JCT3_9GAMM</name>
<dbReference type="RefSeq" id="WP_330086848.1">
    <property type="nucleotide sequence ID" value="NZ_JAUGZK010000003.1"/>
</dbReference>
<dbReference type="Proteomes" id="UP001339167">
    <property type="component" value="Unassembled WGS sequence"/>
</dbReference>
<evidence type="ECO:0000256" key="1">
    <source>
        <dbReference type="HAMAP-Rule" id="MF_02231"/>
    </source>
</evidence>